<proteinExistence type="predicted"/>
<comment type="caution">
    <text evidence="3">The sequence shown here is derived from an EMBL/GenBank/DDBJ whole genome shotgun (WGS) entry which is preliminary data.</text>
</comment>
<evidence type="ECO:0000313" key="3">
    <source>
        <dbReference type="EMBL" id="NHO64414.1"/>
    </source>
</evidence>
<dbReference type="Proteomes" id="UP000787472">
    <property type="component" value="Unassembled WGS sequence"/>
</dbReference>
<evidence type="ECO:0000259" key="2">
    <source>
        <dbReference type="Pfam" id="PF03061"/>
    </source>
</evidence>
<dbReference type="NCBIfam" id="TIGR00369">
    <property type="entry name" value="unchar_dom_1"/>
    <property type="match status" value="1"/>
</dbReference>
<reference evidence="3" key="1">
    <citation type="submission" date="2020-03" db="EMBL/GenBank/DDBJ databases">
        <authorList>
            <person name="Guo F."/>
        </authorList>
    </citation>
    <scope>NUCLEOTIDE SEQUENCE</scope>
    <source>
        <strain evidence="3">JCM 30134</strain>
    </source>
</reference>
<sequence>MAVDLEEIRKMCELLMVANQGDHFHALGIKVTDIQRNSIAMELGYSDDIVGNPETGVIHGGVITALLDSCCGFSASTALDELALTPTIDLRIDHLGPAEPHKPVYAVGEVYRVTRSVIFTRAIAHQGDVSRPIAQAVGNFSRMEKGTFTDFRHTMLTAYDQIFGEDA</sequence>
<dbReference type="CDD" id="cd03443">
    <property type="entry name" value="PaaI_thioesterase"/>
    <property type="match status" value="1"/>
</dbReference>
<gene>
    <name evidence="3" type="ORF">G8770_02480</name>
</gene>
<organism evidence="3 4">
    <name type="scientific">Pseudomaricurvus hydrocarbonicus</name>
    <dbReference type="NCBI Taxonomy" id="1470433"/>
    <lineage>
        <taxon>Bacteria</taxon>
        <taxon>Pseudomonadati</taxon>
        <taxon>Pseudomonadota</taxon>
        <taxon>Gammaproteobacteria</taxon>
        <taxon>Cellvibrionales</taxon>
        <taxon>Cellvibrionaceae</taxon>
        <taxon>Pseudomaricurvus</taxon>
    </lineage>
</organism>
<keyword evidence="1" id="KW-0378">Hydrolase</keyword>
<evidence type="ECO:0000256" key="1">
    <source>
        <dbReference type="ARBA" id="ARBA00022801"/>
    </source>
</evidence>
<protein>
    <submittedName>
        <fullName evidence="3">PaaI family thioesterase</fullName>
    </submittedName>
</protein>
<dbReference type="InterPro" id="IPR029069">
    <property type="entry name" value="HotDog_dom_sf"/>
</dbReference>
<keyword evidence="4" id="KW-1185">Reference proteome</keyword>
<feature type="domain" description="Thioesterase" evidence="2">
    <location>
        <begin position="56"/>
        <end position="128"/>
    </location>
</feature>
<dbReference type="RefSeq" id="WP_167181452.1">
    <property type="nucleotide sequence ID" value="NZ_JAAONZ010000002.1"/>
</dbReference>
<name>A0A9E5JSB5_9GAMM</name>
<accession>A0A9E5JSB5</accession>
<dbReference type="EMBL" id="JAAONZ010000002">
    <property type="protein sequence ID" value="NHO64414.1"/>
    <property type="molecule type" value="Genomic_DNA"/>
</dbReference>
<dbReference type="PANTHER" id="PTHR43240:SF7">
    <property type="entry name" value="BLR7284 PROTEIN"/>
    <property type="match status" value="1"/>
</dbReference>
<evidence type="ECO:0000313" key="4">
    <source>
        <dbReference type="Proteomes" id="UP000787472"/>
    </source>
</evidence>
<dbReference type="AlphaFoldDB" id="A0A9E5JSB5"/>
<dbReference type="GO" id="GO:0061522">
    <property type="term" value="F:1,4-dihydroxy-2-naphthoyl-CoA thioesterase activity"/>
    <property type="evidence" value="ECO:0007669"/>
    <property type="project" value="TreeGrafter"/>
</dbReference>
<dbReference type="SUPFAM" id="SSF54637">
    <property type="entry name" value="Thioesterase/thiol ester dehydrase-isomerase"/>
    <property type="match status" value="1"/>
</dbReference>
<dbReference type="PANTHER" id="PTHR43240">
    <property type="entry name" value="1,4-DIHYDROXY-2-NAPHTHOYL-COA THIOESTERASE 1"/>
    <property type="match status" value="1"/>
</dbReference>
<dbReference type="GO" id="GO:0005829">
    <property type="term" value="C:cytosol"/>
    <property type="evidence" value="ECO:0007669"/>
    <property type="project" value="TreeGrafter"/>
</dbReference>
<dbReference type="InterPro" id="IPR006683">
    <property type="entry name" value="Thioestr_dom"/>
</dbReference>
<dbReference type="InterPro" id="IPR003736">
    <property type="entry name" value="PAAI_dom"/>
</dbReference>
<dbReference type="Pfam" id="PF03061">
    <property type="entry name" value="4HBT"/>
    <property type="match status" value="1"/>
</dbReference>
<dbReference type="Gene3D" id="3.10.129.10">
    <property type="entry name" value="Hotdog Thioesterase"/>
    <property type="match status" value="1"/>
</dbReference>